<proteinExistence type="inferred from homology"/>
<dbReference type="InterPro" id="IPR027417">
    <property type="entry name" value="P-loop_NTPase"/>
</dbReference>
<keyword evidence="5 9" id="KW-0547">Nucleotide-binding</keyword>
<dbReference type="GO" id="GO:0003924">
    <property type="term" value="F:GTPase activity"/>
    <property type="evidence" value="ECO:0007669"/>
    <property type="project" value="InterPro"/>
</dbReference>
<feature type="binding site" evidence="9">
    <location>
        <begin position="160"/>
        <end position="167"/>
    </location>
    <ligand>
        <name>GTP</name>
        <dbReference type="ChEBI" id="CHEBI:37565"/>
    </ligand>
</feature>
<dbReference type="PROSITE" id="PS51417">
    <property type="entry name" value="ARF"/>
    <property type="match status" value="1"/>
</dbReference>
<evidence type="ECO:0000256" key="9">
    <source>
        <dbReference type="PIRSR" id="PIRSR606689-1"/>
    </source>
</evidence>
<feature type="binding site" evidence="9">
    <location>
        <begin position="262"/>
        <end position="265"/>
    </location>
    <ligand>
        <name>GTP</name>
        <dbReference type="ChEBI" id="CHEBI:37565"/>
    </ligand>
</feature>
<feature type="binding site" evidence="10">
    <location>
        <position position="184"/>
    </location>
    <ligand>
        <name>Mg(2+)</name>
        <dbReference type="ChEBI" id="CHEBI:18420"/>
    </ligand>
</feature>
<dbReference type="SMART" id="SM00177">
    <property type="entry name" value="ARF"/>
    <property type="match status" value="1"/>
</dbReference>
<dbReference type="EnsemblMetazoa" id="Aqu2.1.39703_001">
    <property type="protein sequence ID" value="Aqu2.1.39703_001"/>
    <property type="gene ID" value="Aqu2.1.39703"/>
</dbReference>
<protein>
    <recommendedName>
        <fullName evidence="2">ADP-ribosylation factor 6</fullName>
    </recommendedName>
</protein>
<evidence type="ECO:0000256" key="4">
    <source>
        <dbReference type="ARBA" id="ARBA00022707"/>
    </source>
</evidence>
<evidence type="ECO:0000256" key="8">
    <source>
        <dbReference type="ARBA" id="ARBA00023288"/>
    </source>
</evidence>
<dbReference type="FunFam" id="3.40.50.300:FF:000286">
    <property type="entry name" value="ADP-ribosylation factor 6"/>
    <property type="match status" value="1"/>
</dbReference>
<dbReference type="InterPro" id="IPR041838">
    <property type="entry name" value="Arf6"/>
</dbReference>
<dbReference type="InParanoid" id="A0A1X7VIG0"/>
<dbReference type="OrthoDB" id="2011769at2759"/>
<feature type="binding site" evidence="10">
    <location>
        <position position="167"/>
    </location>
    <ligand>
        <name>Mg(2+)</name>
        <dbReference type="ChEBI" id="CHEBI:18420"/>
    </ligand>
</feature>
<name>A0A1X7VIG0_AMPQE</name>
<feature type="compositionally biased region" description="Basic and acidic residues" evidence="11">
    <location>
        <begin position="7"/>
        <end position="20"/>
    </location>
</feature>
<dbReference type="PANTHER" id="PTHR11711">
    <property type="entry name" value="ADP RIBOSYLATION FACTOR-RELATED"/>
    <property type="match status" value="1"/>
</dbReference>
<evidence type="ECO:0000256" key="7">
    <source>
        <dbReference type="ARBA" id="ARBA00023134"/>
    </source>
</evidence>
<sequence length="316" mass="36192">MAANPEGGERAKKSDWHTKPMPEECTTIEMNTKYSTEAMKYIRKGTVPEEMEDKWFMYYEEEEDKLYMHRSWTGFCVYILKFEIHEDGSGSVVSMIVNRNSEEYLSTDDEKDADSAVDILRVGGVPSTISTICYWTKCYTMGKKLAKLFGKKDMRILMLGLDAAGKTTILYKLKLGQSVTTIPTVGFNVETVTYKNVKFNVWDVGGQDKIRPLWRHYYTGTQGLIFVVDCADRDRVDEARQELHRIINDREMKDAIILIFANKQDLPDAMAPVEIQEKMGLAKLRDRTWYVQPSCATSGDGLYEGLTWLTSNHKSS</sequence>
<keyword evidence="10" id="KW-0479">Metal-binding</keyword>
<dbReference type="SMART" id="SM00178">
    <property type="entry name" value="SAR"/>
    <property type="match status" value="1"/>
</dbReference>
<dbReference type="InterPro" id="IPR005225">
    <property type="entry name" value="Small_GTP-bd"/>
</dbReference>
<keyword evidence="3" id="KW-0813">Transport</keyword>
<dbReference type="AlphaFoldDB" id="A0A1X7VIG0"/>
<evidence type="ECO:0000256" key="6">
    <source>
        <dbReference type="ARBA" id="ARBA00022927"/>
    </source>
</evidence>
<dbReference type="GO" id="GO:0046872">
    <property type="term" value="F:metal ion binding"/>
    <property type="evidence" value="ECO:0007669"/>
    <property type="project" value="UniProtKB-KW"/>
</dbReference>
<dbReference type="STRING" id="400682.A0A1X7VIG0"/>
<dbReference type="CDD" id="cd04149">
    <property type="entry name" value="Arf6"/>
    <property type="match status" value="1"/>
</dbReference>
<dbReference type="FunCoup" id="A0A1X7VIG0">
    <property type="interactions" value="892"/>
</dbReference>
<dbReference type="InterPro" id="IPR024156">
    <property type="entry name" value="Small_GTPase_ARF"/>
</dbReference>
<reference evidence="12" key="1">
    <citation type="submission" date="2017-05" db="UniProtKB">
        <authorList>
            <consortium name="EnsemblMetazoa"/>
        </authorList>
    </citation>
    <scope>IDENTIFICATION</scope>
</reference>
<evidence type="ECO:0000256" key="10">
    <source>
        <dbReference type="PIRSR" id="PIRSR606689-2"/>
    </source>
</evidence>
<evidence type="ECO:0000313" key="12">
    <source>
        <dbReference type="EnsemblMetazoa" id="Aqu2.1.39703_001"/>
    </source>
</evidence>
<accession>A0A1X7VIG0</accession>
<dbReference type="eggNOG" id="KOG0071">
    <property type="taxonomic scope" value="Eukaryota"/>
</dbReference>
<keyword evidence="4" id="KW-0519">Myristate</keyword>
<dbReference type="GO" id="GO:0005737">
    <property type="term" value="C:cytoplasm"/>
    <property type="evidence" value="ECO:0007669"/>
    <property type="project" value="UniProtKB-ARBA"/>
</dbReference>
<dbReference type="NCBIfam" id="TIGR00231">
    <property type="entry name" value="small_GTP"/>
    <property type="match status" value="1"/>
</dbReference>
<dbReference type="Pfam" id="PF00025">
    <property type="entry name" value="Arf"/>
    <property type="match status" value="1"/>
</dbReference>
<keyword evidence="10" id="KW-0460">Magnesium</keyword>
<evidence type="ECO:0000256" key="5">
    <source>
        <dbReference type="ARBA" id="ARBA00022741"/>
    </source>
</evidence>
<dbReference type="SUPFAM" id="SSF52540">
    <property type="entry name" value="P-loop containing nucleoside triphosphate hydrolases"/>
    <property type="match status" value="1"/>
</dbReference>
<feature type="region of interest" description="Disordered" evidence="11">
    <location>
        <begin position="1"/>
        <end position="20"/>
    </location>
</feature>
<evidence type="ECO:0000256" key="2">
    <source>
        <dbReference type="ARBA" id="ARBA00017741"/>
    </source>
</evidence>
<keyword evidence="8" id="KW-0449">Lipoprotein</keyword>
<evidence type="ECO:0000256" key="11">
    <source>
        <dbReference type="SAM" id="MobiDB-lite"/>
    </source>
</evidence>
<dbReference type="InterPro" id="IPR006689">
    <property type="entry name" value="Small_GTPase_ARF/SAR"/>
</dbReference>
<evidence type="ECO:0000256" key="3">
    <source>
        <dbReference type="ARBA" id="ARBA00022448"/>
    </source>
</evidence>
<dbReference type="GO" id="GO:0015031">
    <property type="term" value="P:protein transport"/>
    <property type="evidence" value="ECO:0007669"/>
    <property type="project" value="UniProtKB-KW"/>
</dbReference>
<dbReference type="SMART" id="SM00175">
    <property type="entry name" value="RAB"/>
    <property type="match status" value="1"/>
</dbReference>
<evidence type="ECO:0000256" key="1">
    <source>
        <dbReference type="ARBA" id="ARBA00010290"/>
    </source>
</evidence>
<keyword evidence="6" id="KW-0653">Protein transport</keyword>
<keyword evidence="7 9" id="KW-0342">GTP-binding</keyword>
<dbReference type="Gene3D" id="3.40.50.300">
    <property type="entry name" value="P-loop containing nucleotide triphosphate hydrolases"/>
    <property type="match status" value="1"/>
</dbReference>
<dbReference type="GO" id="GO:0005525">
    <property type="term" value="F:GTP binding"/>
    <property type="evidence" value="ECO:0007669"/>
    <property type="project" value="UniProtKB-KW"/>
</dbReference>
<feature type="binding site" evidence="9">
    <location>
        <position position="206"/>
    </location>
    <ligand>
        <name>GTP</name>
        <dbReference type="ChEBI" id="CHEBI:37565"/>
    </ligand>
</feature>
<organism evidence="12">
    <name type="scientific">Amphimedon queenslandica</name>
    <name type="common">Sponge</name>
    <dbReference type="NCBI Taxonomy" id="400682"/>
    <lineage>
        <taxon>Eukaryota</taxon>
        <taxon>Metazoa</taxon>
        <taxon>Porifera</taxon>
        <taxon>Demospongiae</taxon>
        <taxon>Heteroscleromorpha</taxon>
        <taxon>Haplosclerida</taxon>
        <taxon>Niphatidae</taxon>
        <taxon>Amphimedon</taxon>
    </lineage>
</organism>
<comment type="similarity">
    <text evidence="1">Belongs to the small GTPase superfamily. Arf family.</text>
</comment>
<dbReference type="PRINTS" id="PR00328">
    <property type="entry name" value="SAR1GTPBP"/>
</dbReference>